<dbReference type="EMBL" id="JBHSLW010000029">
    <property type="protein sequence ID" value="MFC5421524.1"/>
    <property type="molecule type" value="Genomic_DNA"/>
</dbReference>
<dbReference type="Proteomes" id="UP001596053">
    <property type="component" value="Unassembled WGS sequence"/>
</dbReference>
<keyword evidence="2" id="KW-1185">Reference proteome</keyword>
<reference evidence="2" key="1">
    <citation type="journal article" date="2019" name="Int. J. Syst. Evol. Microbiol.">
        <title>The Global Catalogue of Microorganisms (GCM) 10K type strain sequencing project: providing services to taxonomists for standard genome sequencing and annotation.</title>
        <authorList>
            <consortium name="The Broad Institute Genomics Platform"/>
            <consortium name="The Broad Institute Genome Sequencing Center for Infectious Disease"/>
            <person name="Wu L."/>
            <person name="Ma J."/>
        </authorList>
    </citation>
    <scope>NUCLEOTIDE SEQUENCE [LARGE SCALE GENOMIC DNA]</scope>
    <source>
        <strain evidence="2">NCAIM B.01391</strain>
    </source>
</reference>
<name>A0ABW0ITS6_9HYPH</name>
<evidence type="ECO:0000313" key="1">
    <source>
        <dbReference type="EMBL" id="MFC5421524.1"/>
    </source>
</evidence>
<comment type="caution">
    <text evidence="1">The sequence shown here is derived from an EMBL/GenBank/DDBJ whole genome shotgun (WGS) entry which is preliminary data.</text>
</comment>
<evidence type="ECO:0000313" key="2">
    <source>
        <dbReference type="Proteomes" id="UP001596053"/>
    </source>
</evidence>
<protein>
    <recommendedName>
        <fullName evidence="3">Core-binding (CB) domain-containing protein</fullName>
    </recommendedName>
</protein>
<dbReference type="RefSeq" id="WP_377799810.1">
    <property type="nucleotide sequence ID" value="NZ_JBHSLW010000029.1"/>
</dbReference>
<proteinExistence type="predicted"/>
<evidence type="ECO:0008006" key="3">
    <source>
        <dbReference type="Google" id="ProtNLM"/>
    </source>
</evidence>
<sequence>MNEKPDASFEAPAKRCRLKPRAKPSSFGPEIGSLYQEMPKRFRTYISPLLQYASDQHIAASEIDDETIDLYRDQLADWGVQDPQSFISSLIRAWNELRTLQAFNHLQALTSRAGKRETARLLRGQLLPARFWEELDQLFGSPDPNASPAEHNLYNERNRIVRIAETAAKSGHQVGSIADLADYPMLTAAVDNLYPGAARSKARDLALQAIERALQKSGQAAGLIKVVRKVRFRHRPAGIDLPANQVKKVGHFTTQIVASIMDAVVVELERVLANSPDYDALARARACIAVGLAIWNLCPRGTIEQATFSRPNGGGRPHLEGPRNRTLVDLEHGLPEEFGAAIELYHAAITDRLGHAPHAFLDSGRLGPVSGSALSTGVKRFLSAVGHGGLTLQLLRDGANIAAIRENEKIVPWLSDANGFRFASNFRTRFRSLLGRDGTQRIEDSFEAPRSDRGDQP</sequence>
<gene>
    <name evidence="1" type="ORF">ACFPOB_18350</name>
</gene>
<organism evidence="1 2">
    <name type="scientific">Bosea eneae</name>
    <dbReference type="NCBI Taxonomy" id="151454"/>
    <lineage>
        <taxon>Bacteria</taxon>
        <taxon>Pseudomonadati</taxon>
        <taxon>Pseudomonadota</taxon>
        <taxon>Alphaproteobacteria</taxon>
        <taxon>Hyphomicrobiales</taxon>
        <taxon>Boseaceae</taxon>
        <taxon>Bosea</taxon>
    </lineage>
</organism>
<accession>A0ABW0ITS6</accession>